<feature type="transmembrane region" description="Helical" evidence="1">
    <location>
        <begin position="6"/>
        <end position="25"/>
    </location>
</feature>
<protein>
    <submittedName>
        <fullName evidence="2">Uncharacterized protein</fullName>
    </submittedName>
</protein>
<keyword evidence="1" id="KW-0812">Transmembrane</keyword>
<dbReference type="OrthoDB" id="2436848at2"/>
<dbReference type="EMBL" id="VYKL01000037">
    <property type="protein sequence ID" value="KAA9016948.1"/>
    <property type="molecule type" value="Genomic_DNA"/>
</dbReference>
<feature type="transmembrane region" description="Helical" evidence="1">
    <location>
        <begin position="63"/>
        <end position="81"/>
    </location>
</feature>
<comment type="caution">
    <text evidence="2">The sequence shown here is derived from an EMBL/GenBank/DDBJ whole genome shotgun (WGS) entry which is preliminary data.</text>
</comment>
<gene>
    <name evidence="2" type="ORF">F4V44_20985</name>
</gene>
<keyword evidence="3" id="KW-1185">Reference proteome</keyword>
<dbReference type="RefSeq" id="WP_150441963.1">
    <property type="nucleotide sequence ID" value="NZ_VYKL01000037.1"/>
</dbReference>
<keyword evidence="1" id="KW-0472">Membrane</keyword>
<dbReference type="Proteomes" id="UP000326671">
    <property type="component" value="Unassembled WGS sequence"/>
</dbReference>
<sequence>MKLVFNILFLMAVVYYTYRFVQLLIKMNQTIIVPATDSEKNAVRIFPQKVVNSPTYSKQKWGIILYSFMLLFVIAMFIIGWDLNWSYQLLLLLPLVHSRNSFNLFAIVEAGLLCGNRYIAWKQIKSFQIIPIDQNHRYYGYTKEVNEGYEFIIKAKGHSCSVITTSNEMKDRLTSMIQEQGILLTK</sequence>
<accession>A0A5J5HAP0</accession>
<evidence type="ECO:0000313" key="3">
    <source>
        <dbReference type="Proteomes" id="UP000326671"/>
    </source>
</evidence>
<feature type="transmembrane region" description="Helical" evidence="1">
    <location>
        <begin position="101"/>
        <end position="119"/>
    </location>
</feature>
<evidence type="ECO:0000313" key="2">
    <source>
        <dbReference type="EMBL" id="KAA9016948.1"/>
    </source>
</evidence>
<name>A0A5J5HAP0_9BACI</name>
<evidence type="ECO:0000256" key="1">
    <source>
        <dbReference type="SAM" id="Phobius"/>
    </source>
</evidence>
<reference evidence="2 3" key="1">
    <citation type="submission" date="2019-09" db="EMBL/GenBank/DDBJ databases">
        <title>Whole genome sequences of isolates from the Mars Exploration Rovers.</title>
        <authorList>
            <person name="Seuylemezian A."/>
            <person name="Vaishampayan P."/>
        </authorList>
    </citation>
    <scope>NUCLEOTIDE SEQUENCE [LARGE SCALE GENOMIC DNA]</scope>
    <source>
        <strain evidence="2 3">MER_TA_151</strain>
    </source>
</reference>
<proteinExistence type="predicted"/>
<dbReference type="AlphaFoldDB" id="A0A5J5HAP0"/>
<keyword evidence="1" id="KW-1133">Transmembrane helix</keyword>
<organism evidence="2 3">
    <name type="scientific">Niallia endozanthoxylica</name>
    <dbReference type="NCBI Taxonomy" id="2036016"/>
    <lineage>
        <taxon>Bacteria</taxon>
        <taxon>Bacillati</taxon>
        <taxon>Bacillota</taxon>
        <taxon>Bacilli</taxon>
        <taxon>Bacillales</taxon>
        <taxon>Bacillaceae</taxon>
        <taxon>Niallia</taxon>
    </lineage>
</organism>